<accession>A0A3N4KR51</accession>
<dbReference type="OrthoDB" id="3257713at2759"/>
<dbReference type="SUPFAM" id="SSF53098">
    <property type="entry name" value="Ribonuclease H-like"/>
    <property type="match status" value="1"/>
</dbReference>
<proteinExistence type="predicted"/>
<dbReference type="Pfam" id="PF04937">
    <property type="entry name" value="DUF659"/>
    <property type="match status" value="1"/>
</dbReference>
<dbReference type="InterPro" id="IPR007021">
    <property type="entry name" value="DUF659"/>
</dbReference>
<gene>
    <name evidence="2" type="ORF">P167DRAFT_476798</name>
</gene>
<name>A0A3N4KR51_9PEZI</name>
<dbReference type="EMBL" id="ML119132">
    <property type="protein sequence ID" value="RPB11978.1"/>
    <property type="molecule type" value="Genomic_DNA"/>
</dbReference>
<dbReference type="AlphaFoldDB" id="A0A3N4KR51"/>
<reference evidence="2 3" key="1">
    <citation type="journal article" date="2018" name="Nat. Ecol. Evol.">
        <title>Pezizomycetes genomes reveal the molecular basis of ectomycorrhizal truffle lifestyle.</title>
        <authorList>
            <person name="Murat C."/>
            <person name="Payen T."/>
            <person name="Noel B."/>
            <person name="Kuo A."/>
            <person name="Morin E."/>
            <person name="Chen J."/>
            <person name="Kohler A."/>
            <person name="Krizsan K."/>
            <person name="Balestrini R."/>
            <person name="Da Silva C."/>
            <person name="Montanini B."/>
            <person name="Hainaut M."/>
            <person name="Levati E."/>
            <person name="Barry K.W."/>
            <person name="Belfiori B."/>
            <person name="Cichocki N."/>
            <person name="Clum A."/>
            <person name="Dockter R.B."/>
            <person name="Fauchery L."/>
            <person name="Guy J."/>
            <person name="Iotti M."/>
            <person name="Le Tacon F."/>
            <person name="Lindquist E.A."/>
            <person name="Lipzen A."/>
            <person name="Malagnac F."/>
            <person name="Mello A."/>
            <person name="Molinier V."/>
            <person name="Miyauchi S."/>
            <person name="Poulain J."/>
            <person name="Riccioni C."/>
            <person name="Rubini A."/>
            <person name="Sitrit Y."/>
            <person name="Splivallo R."/>
            <person name="Traeger S."/>
            <person name="Wang M."/>
            <person name="Zifcakova L."/>
            <person name="Wipf D."/>
            <person name="Zambonelli A."/>
            <person name="Paolocci F."/>
            <person name="Nowrousian M."/>
            <person name="Ottonello S."/>
            <person name="Baldrian P."/>
            <person name="Spatafora J.W."/>
            <person name="Henrissat B."/>
            <person name="Nagy L.G."/>
            <person name="Aury J.M."/>
            <person name="Wincker P."/>
            <person name="Grigoriev I.V."/>
            <person name="Bonfante P."/>
            <person name="Martin F.M."/>
        </authorList>
    </citation>
    <scope>NUCLEOTIDE SEQUENCE [LARGE SCALE GENOMIC DNA]</scope>
    <source>
        <strain evidence="2 3">CCBAS932</strain>
    </source>
</reference>
<evidence type="ECO:0000313" key="2">
    <source>
        <dbReference type="EMBL" id="RPB11978.1"/>
    </source>
</evidence>
<protein>
    <recommendedName>
        <fullName evidence="1">DUF659 domain-containing protein</fullName>
    </recommendedName>
</protein>
<evidence type="ECO:0000313" key="3">
    <source>
        <dbReference type="Proteomes" id="UP000277580"/>
    </source>
</evidence>
<sequence length="131" mass="15124">LPSRRTLDGSLLSKLLDEAQREAKSDLRGKSVTLTVDGWKNFRQDCLVSFVVKDHRKIYTVEVVDITDRPKNGTEMFRLIESRIQNLNGDDWAMLVIAFCTDDGSEVRLARRVLKERYPSRIILLCYAHQV</sequence>
<evidence type="ECO:0000259" key="1">
    <source>
        <dbReference type="Pfam" id="PF04937"/>
    </source>
</evidence>
<dbReference type="Proteomes" id="UP000277580">
    <property type="component" value="Unassembled WGS sequence"/>
</dbReference>
<dbReference type="InParanoid" id="A0A3N4KR51"/>
<feature type="domain" description="DUF659" evidence="1">
    <location>
        <begin position="2"/>
        <end position="130"/>
    </location>
</feature>
<feature type="non-terminal residue" evidence="2">
    <location>
        <position position="1"/>
    </location>
</feature>
<keyword evidence="3" id="KW-1185">Reference proteome</keyword>
<dbReference type="InterPro" id="IPR012337">
    <property type="entry name" value="RNaseH-like_sf"/>
</dbReference>
<feature type="non-terminal residue" evidence="2">
    <location>
        <position position="131"/>
    </location>
</feature>
<organism evidence="2 3">
    <name type="scientific">Morchella conica CCBAS932</name>
    <dbReference type="NCBI Taxonomy" id="1392247"/>
    <lineage>
        <taxon>Eukaryota</taxon>
        <taxon>Fungi</taxon>
        <taxon>Dikarya</taxon>
        <taxon>Ascomycota</taxon>
        <taxon>Pezizomycotina</taxon>
        <taxon>Pezizomycetes</taxon>
        <taxon>Pezizales</taxon>
        <taxon>Morchellaceae</taxon>
        <taxon>Morchella</taxon>
    </lineage>
</organism>